<protein>
    <submittedName>
        <fullName evidence="7">LysE family translocator</fullName>
    </submittedName>
</protein>
<evidence type="ECO:0000313" key="7">
    <source>
        <dbReference type="EMBL" id="TGY89670.1"/>
    </source>
</evidence>
<dbReference type="PANTHER" id="PTHR30086">
    <property type="entry name" value="ARGININE EXPORTER PROTEIN ARGO"/>
    <property type="match status" value="1"/>
</dbReference>
<evidence type="ECO:0000256" key="3">
    <source>
        <dbReference type="ARBA" id="ARBA00022692"/>
    </source>
</evidence>
<dbReference type="GO" id="GO:0005886">
    <property type="term" value="C:plasma membrane"/>
    <property type="evidence" value="ECO:0007669"/>
    <property type="project" value="UniProtKB-SubCell"/>
</dbReference>
<dbReference type="EMBL" id="SRXW01000001">
    <property type="protein sequence ID" value="TGY89670.1"/>
    <property type="molecule type" value="Genomic_DNA"/>
</dbReference>
<keyword evidence="2" id="KW-1003">Cell membrane</keyword>
<feature type="transmembrane region" description="Helical" evidence="6">
    <location>
        <begin position="69"/>
        <end position="89"/>
    </location>
</feature>
<feature type="transmembrane region" description="Helical" evidence="6">
    <location>
        <begin position="40"/>
        <end position="62"/>
    </location>
</feature>
<evidence type="ECO:0000256" key="2">
    <source>
        <dbReference type="ARBA" id="ARBA00022475"/>
    </source>
</evidence>
<keyword evidence="4 6" id="KW-1133">Transmembrane helix</keyword>
<dbReference type="OrthoDB" id="9804822at2"/>
<evidence type="ECO:0000256" key="5">
    <source>
        <dbReference type="ARBA" id="ARBA00023136"/>
    </source>
</evidence>
<comment type="subcellular location">
    <subcellularLocation>
        <location evidence="1">Cell membrane</location>
        <topology evidence="1">Multi-pass membrane protein</topology>
    </subcellularLocation>
</comment>
<dbReference type="RefSeq" id="WP_135994169.1">
    <property type="nucleotide sequence ID" value="NZ_CP071057.1"/>
</dbReference>
<sequence length="204" mass="20847">MVDTATLLGFAAASAALIAMPGPNVAVILATGAARGRMAALTVVLGMTLAQGLQIALVVFGLAALVSAFGWTLAIIKWAGIAYLAFLGLRALTAPPPDRDAVPLSARRLFATGAITALANPKTLAFHAAFLPLFVDPARPAGPQLALLGAMFLVIAIVLDSLWALLAGSAKGVLDRYALHRAAQKASGGMMLAAAAWLALRRAN</sequence>
<name>A0A4S2H248_9PROT</name>
<keyword evidence="5 6" id="KW-0472">Membrane</keyword>
<dbReference type="GO" id="GO:0015171">
    <property type="term" value="F:amino acid transmembrane transporter activity"/>
    <property type="evidence" value="ECO:0007669"/>
    <property type="project" value="TreeGrafter"/>
</dbReference>
<dbReference type="PIRSF" id="PIRSF006324">
    <property type="entry name" value="LeuE"/>
    <property type="match status" value="1"/>
</dbReference>
<dbReference type="InterPro" id="IPR001123">
    <property type="entry name" value="LeuE-type"/>
</dbReference>
<dbReference type="Pfam" id="PF01810">
    <property type="entry name" value="LysE"/>
    <property type="match status" value="1"/>
</dbReference>
<dbReference type="AlphaFoldDB" id="A0A4S2H248"/>
<feature type="transmembrane region" description="Helical" evidence="6">
    <location>
        <begin position="109"/>
        <end position="133"/>
    </location>
</feature>
<feature type="transmembrane region" description="Helical" evidence="6">
    <location>
        <begin position="145"/>
        <end position="170"/>
    </location>
</feature>
<dbReference type="Proteomes" id="UP000308054">
    <property type="component" value="Unassembled WGS sequence"/>
</dbReference>
<accession>A0A4S2H248</accession>
<evidence type="ECO:0000313" key="8">
    <source>
        <dbReference type="Proteomes" id="UP000308054"/>
    </source>
</evidence>
<organism evidence="7 8">
    <name type="scientific">Marinicauda algicola</name>
    <dbReference type="NCBI Taxonomy" id="2029849"/>
    <lineage>
        <taxon>Bacteria</taxon>
        <taxon>Pseudomonadati</taxon>
        <taxon>Pseudomonadota</taxon>
        <taxon>Alphaproteobacteria</taxon>
        <taxon>Maricaulales</taxon>
        <taxon>Maricaulaceae</taxon>
        <taxon>Marinicauda</taxon>
    </lineage>
</organism>
<evidence type="ECO:0000256" key="1">
    <source>
        <dbReference type="ARBA" id="ARBA00004651"/>
    </source>
</evidence>
<keyword evidence="3 6" id="KW-0812">Transmembrane</keyword>
<reference evidence="7 8" key="1">
    <citation type="journal article" date="2017" name="Int. J. Syst. Evol. Microbiol.">
        <title>Marinicauda algicola sp. nov., isolated from a marine red alga Rhodosorus marinus.</title>
        <authorList>
            <person name="Jeong S.E."/>
            <person name="Jeon S.H."/>
            <person name="Chun B.H."/>
            <person name="Kim D.W."/>
            <person name="Jeon C.O."/>
        </authorList>
    </citation>
    <scope>NUCLEOTIDE SEQUENCE [LARGE SCALE GENOMIC DNA]</scope>
    <source>
        <strain evidence="7 8">JCM 31718</strain>
    </source>
</reference>
<proteinExistence type="predicted"/>
<gene>
    <name evidence="7" type="ORF">E5163_00560</name>
</gene>
<keyword evidence="8" id="KW-1185">Reference proteome</keyword>
<dbReference type="PANTHER" id="PTHR30086:SF20">
    <property type="entry name" value="ARGININE EXPORTER PROTEIN ARGO-RELATED"/>
    <property type="match status" value="1"/>
</dbReference>
<evidence type="ECO:0000256" key="4">
    <source>
        <dbReference type="ARBA" id="ARBA00022989"/>
    </source>
</evidence>
<comment type="caution">
    <text evidence="7">The sequence shown here is derived from an EMBL/GenBank/DDBJ whole genome shotgun (WGS) entry which is preliminary data.</text>
</comment>
<evidence type="ECO:0000256" key="6">
    <source>
        <dbReference type="SAM" id="Phobius"/>
    </source>
</evidence>